<dbReference type="GO" id="GO:0000976">
    <property type="term" value="F:transcription cis-regulatory region binding"/>
    <property type="evidence" value="ECO:0007669"/>
    <property type="project" value="TreeGrafter"/>
</dbReference>
<name>A0A1I7MJC1_9MICC</name>
<feature type="domain" description="HTH tetR-type" evidence="6">
    <location>
        <begin position="32"/>
        <end position="92"/>
    </location>
</feature>
<keyword evidence="3" id="KW-0804">Transcription</keyword>
<dbReference type="PANTHER" id="PTHR30055:SF151">
    <property type="entry name" value="TRANSCRIPTIONAL REGULATORY PROTEIN"/>
    <property type="match status" value="1"/>
</dbReference>
<feature type="compositionally biased region" description="Pro residues" evidence="5">
    <location>
        <begin position="1"/>
        <end position="15"/>
    </location>
</feature>
<evidence type="ECO:0000313" key="8">
    <source>
        <dbReference type="Proteomes" id="UP000198881"/>
    </source>
</evidence>
<evidence type="ECO:0000256" key="1">
    <source>
        <dbReference type="ARBA" id="ARBA00023015"/>
    </source>
</evidence>
<dbReference type="STRING" id="574650.SAMN04487966_103167"/>
<feature type="DNA-binding region" description="H-T-H motif" evidence="4">
    <location>
        <begin position="55"/>
        <end position="74"/>
    </location>
</feature>
<dbReference type="RefSeq" id="WP_177227846.1">
    <property type="nucleotide sequence ID" value="NZ_FPCG01000003.1"/>
</dbReference>
<feature type="region of interest" description="Disordered" evidence="5">
    <location>
        <begin position="1"/>
        <end position="34"/>
    </location>
</feature>
<keyword evidence="2 4" id="KW-0238">DNA-binding</keyword>
<evidence type="ECO:0000256" key="5">
    <source>
        <dbReference type="SAM" id="MobiDB-lite"/>
    </source>
</evidence>
<dbReference type="SUPFAM" id="SSF46689">
    <property type="entry name" value="Homeodomain-like"/>
    <property type="match status" value="1"/>
</dbReference>
<dbReference type="InterPro" id="IPR050109">
    <property type="entry name" value="HTH-type_TetR-like_transc_reg"/>
</dbReference>
<dbReference type="GO" id="GO:0003700">
    <property type="term" value="F:DNA-binding transcription factor activity"/>
    <property type="evidence" value="ECO:0007669"/>
    <property type="project" value="TreeGrafter"/>
</dbReference>
<keyword evidence="8" id="KW-1185">Reference proteome</keyword>
<dbReference type="SUPFAM" id="SSF48498">
    <property type="entry name" value="Tetracyclin repressor-like, C-terminal domain"/>
    <property type="match status" value="1"/>
</dbReference>
<dbReference type="Gene3D" id="1.10.357.10">
    <property type="entry name" value="Tetracycline Repressor, domain 2"/>
    <property type="match status" value="1"/>
</dbReference>
<dbReference type="PROSITE" id="PS50977">
    <property type="entry name" value="HTH_TETR_2"/>
    <property type="match status" value="1"/>
</dbReference>
<proteinExistence type="predicted"/>
<dbReference type="AlphaFoldDB" id="A0A1I7MJC1"/>
<evidence type="ECO:0000256" key="2">
    <source>
        <dbReference type="ARBA" id="ARBA00023125"/>
    </source>
</evidence>
<organism evidence="7 8">
    <name type="scientific">Micrococcus terreus</name>
    <dbReference type="NCBI Taxonomy" id="574650"/>
    <lineage>
        <taxon>Bacteria</taxon>
        <taxon>Bacillati</taxon>
        <taxon>Actinomycetota</taxon>
        <taxon>Actinomycetes</taxon>
        <taxon>Micrococcales</taxon>
        <taxon>Micrococcaceae</taxon>
        <taxon>Micrococcus</taxon>
    </lineage>
</organism>
<keyword evidence="1" id="KW-0805">Transcription regulation</keyword>
<dbReference type="InterPro" id="IPR036271">
    <property type="entry name" value="Tet_transcr_reg_TetR-rel_C_sf"/>
</dbReference>
<sequence>MTIHPTPPHTAPGPVPAGAGRRGRPAKSGAAPLDRERVVRAAVGMTSTAEGEPLTFRALGARLGVDPSALYRYVASKDELLLAVADGIIGEAMSGFAETGDWRADLTELLHRVHRAYLDHPQVAVAATPRVTRLPAEMDLTETLLRILIRAGLDEPRAVLVYRALEDTVLAWTGFRAAVDLHPEAEADQRKWEQTYRAADPHTHPFSAAHAGPMTAVELEEAFATALQLQLAGLATELESAP</sequence>
<dbReference type="InterPro" id="IPR001647">
    <property type="entry name" value="HTH_TetR"/>
</dbReference>
<evidence type="ECO:0000256" key="3">
    <source>
        <dbReference type="ARBA" id="ARBA00023163"/>
    </source>
</evidence>
<evidence type="ECO:0000256" key="4">
    <source>
        <dbReference type="PROSITE-ProRule" id="PRU00335"/>
    </source>
</evidence>
<dbReference type="InterPro" id="IPR004111">
    <property type="entry name" value="Repressor_TetR_C"/>
</dbReference>
<dbReference type="InterPro" id="IPR009057">
    <property type="entry name" value="Homeodomain-like_sf"/>
</dbReference>
<protein>
    <submittedName>
        <fullName evidence="7">Transcriptional regulator, TetR family</fullName>
    </submittedName>
</protein>
<accession>A0A1I7MJC1</accession>
<dbReference type="EMBL" id="FPCG01000003">
    <property type="protein sequence ID" value="SFV22032.1"/>
    <property type="molecule type" value="Genomic_DNA"/>
</dbReference>
<dbReference type="Pfam" id="PF02909">
    <property type="entry name" value="TetR_C_1"/>
    <property type="match status" value="1"/>
</dbReference>
<evidence type="ECO:0000313" key="7">
    <source>
        <dbReference type="EMBL" id="SFV22032.1"/>
    </source>
</evidence>
<dbReference type="Gene3D" id="1.10.10.60">
    <property type="entry name" value="Homeodomain-like"/>
    <property type="match status" value="1"/>
</dbReference>
<dbReference type="Proteomes" id="UP000198881">
    <property type="component" value="Unassembled WGS sequence"/>
</dbReference>
<dbReference type="Pfam" id="PF00440">
    <property type="entry name" value="TetR_N"/>
    <property type="match status" value="1"/>
</dbReference>
<gene>
    <name evidence="7" type="ORF">SAMN04487966_103167</name>
</gene>
<evidence type="ECO:0000259" key="6">
    <source>
        <dbReference type="PROSITE" id="PS50977"/>
    </source>
</evidence>
<dbReference type="GO" id="GO:0045892">
    <property type="term" value="P:negative regulation of DNA-templated transcription"/>
    <property type="evidence" value="ECO:0007669"/>
    <property type="project" value="InterPro"/>
</dbReference>
<dbReference type="PANTHER" id="PTHR30055">
    <property type="entry name" value="HTH-TYPE TRANSCRIPTIONAL REGULATOR RUTR"/>
    <property type="match status" value="1"/>
</dbReference>
<reference evidence="7 8" key="1">
    <citation type="submission" date="2016-10" db="EMBL/GenBank/DDBJ databases">
        <authorList>
            <person name="de Groot N.N."/>
        </authorList>
    </citation>
    <scope>NUCLEOTIDE SEQUENCE [LARGE SCALE GENOMIC DNA]</scope>
    <source>
        <strain evidence="7 8">CGMCC 1.7054</strain>
    </source>
</reference>